<evidence type="ECO:0000313" key="2">
    <source>
        <dbReference type="Proteomes" id="UP001177260"/>
    </source>
</evidence>
<dbReference type="Proteomes" id="UP001177260">
    <property type="component" value="Unassembled WGS sequence"/>
</dbReference>
<reference evidence="1 2" key="1">
    <citation type="journal article" date="2023" name="ACS Omega">
        <title>Identification of the Neoaspergillic Acid Biosynthesis Gene Cluster by Establishing an In Vitro CRISPR-Ribonucleoprotein Genetic System in Aspergillus melleus.</title>
        <authorList>
            <person name="Yuan B."/>
            <person name="Grau M.F."/>
            <person name="Murata R.M."/>
            <person name="Torok T."/>
            <person name="Venkateswaran K."/>
            <person name="Stajich J.E."/>
            <person name="Wang C.C.C."/>
        </authorList>
    </citation>
    <scope>NUCLEOTIDE SEQUENCE [LARGE SCALE GENOMIC DNA]</scope>
    <source>
        <strain evidence="1 2">IMV 1140</strain>
    </source>
</reference>
<name>A0ACC3BH92_9EURO</name>
<dbReference type="EMBL" id="JAOPJF010000002">
    <property type="protein sequence ID" value="KAK1150026.1"/>
    <property type="molecule type" value="Genomic_DNA"/>
</dbReference>
<comment type="caution">
    <text evidence="1">The sequence shown here is derived from an EMBL/GenBank/DDBJ whole genome shotgun (WGS) entry which is preliminary data.</text>
</comment>
<evidence type="ECO:0000313" key="1">
    <source>
        <dbReference type="EMBL" id="KAK1150026.1"/>
    </source>
</evidence>
<keyword evidence="2" id="KW-1185">Reference proteome</keyword>
<gene>
    <name evidence="1" type="ORF">N8T08_003584</name>
</gene>
<proteinExistence type="predicted"/>
<protein>
    <submittedName>
        <fullName evidence="1">Uncharacterized protein</fullName>
    </submittedName>
</protein>
<accession>A0ACC3BH92</accession>
<sequence>MMQPQCETQNFTPDGAPKTASQISTRLLRMQATACQGSQPPESNSITANSFGVLGRLGGGGRSPQSTTDLNLSDLELMMQWCNSTYLSLTRNGQTDHIWRCCVPEEALSHPFLMHGILALSALHLARTKDDHRSSAYVDTAVSHQNRALAFFRESLSDITESNAKAMFGFAGVVVLYALAFPHPPEVDDPWVCVDDLTQVFVLARGVQQVLKKATPSIVASDWASVLVLGDYDQTPPEDARAVLDRLHEANNQYGEQDPAHDTDLHRHTIENLADMIAAISSGLITATIFCRWAIKLRPEYVDLIRNRNPLALVILSHYCAILHTMRGVWYVGEWSVRVPKAIWQVLDDRWKPLTRWPMETVYGESFFADQTG</sequence>
<organism evidence="1 2">
    <name type="scientific">Aspergillus melleus</name>
    <dbReference type="NCBI Taxonomy" id="138277"/>
    <lineage>
        <taxon>Eukaryota</taxon>
        <taxon>Fungi</taxon>
        <taxon>Dikarya</taxon>
        <taxon>Ascomycota</taxon>
        <taxon>Pezizomycotina</taxon>
        <taxon>Eurotiomycetes</taxon>
        <taxon>Eurotiomycetidae</taxon>
        <taxon>Eurotiales</taxon>
        <taxon>Aspergillaceae</taxon>
        <taxon>Aspergillus</taxon>
        <taxon>Aspergillus subgen. Circumdati</taxon>
    </lineage>
</organism>